<name>A0A2I0WRD2_9ASPA</name>
<reference evidence="1 2" key="1">
    <citation type="journal article" date="2016" name="Sci. Rep.">
        <title>The Dendrobium catenatum Lindl. genome sequence provides insights into polysaccharide synthase, floral development and adaptive evolution.</title>
        <authorList>
            <person name="Zhang G.Q."/>
            <person name="Xu Q."/>
            <person name="Bian C."/>
            <person name="Tsai W.C."/>
            <person name="Yeh C.M."/>
            <person name="Liu K.W."/>
            <person name="Yoshida K."/>
            <person name="Zhang L.S."/>
            <person name="Chang S.B."/>
            <person name="Chen F."/>
            <person name="Shi Y."/>
            <person name="Su Y.Y."/>
            <person name="Zhang Y.Q."/>
            <person name="Chen L.J."/>
            <person name="Yin Y."/>
            <person name="Lin M."/>
            <person name="Huang H."/>
            <person name="Deng H."/>
            <person name="Wang Z.W."/>
            <person name="Zhu S.L."/>
            <person name="Zhao X."/>
            <person name="Deng C."/>
            <person name="Niu S.C."/>
            <person name="Huang J."/>
            <person name="Wang M."/>
            <person name="Liu G.H."/>
            <person name="Yang H.J."/>
            <person name="Xiao X.J."/>
            <person name="Hsiao Y.Y."/>
            <person name="Wu W.L."/>
            <person name="Chen Y.Y."/>
            <person name="Mitsuda N."/>
            <person name="Ohme-Takagi M."/>
            <person name="Luo Y.B."/>
            <person name="Van de Peer Y."/>
            <person name="Liu Z.J."/>
        </authorList>
    </citation>
    <scope>NUCLEOTIDE SEQUENCE [LARGE SCALE GENOMIC DNA]</scope>
    <source>
        <tissue evidence="1">The whole plant</tissue>
    </source>
</reference>
<evidence type="ECO:0008006" key="3">
    <source>
        <dbReference type="Google" id="ProtNLM"/>
    </source>
</evidence>
<dbReference type="EMBL" id="KZ502472">
    <property type="protein sequence ID" value="PKU78214.1"/>
    <property type="molecule type" value="Genomic_DNA"/>
</dbReference>
<reference evidence="1 2" key="2">
    <citation type="journal article" date="2017" name="Nature">
        <title>The Apostasia genome and the evolution of orchids.</title>
        <authorList>
            <person name="Zhang G.Q."/>
            <person name="Liu K.W."/>
            <person name="Li Z."/>
            <person name="Lohaus R."/>
            <person name="Hsiao Y.Y."/>
            <person name="Niu S.C."/>
            <person name="Wang J.Y."/>
            <person name="Lin Y.C."/>
            <person name="Xu Q."/>
            <person name="Chen L.J."/>
            <person name="Yoshida K."/>
            <person name="Fujiwara S."/>
            <person name="Wang Z.W."/>
            <person name="Zhang Y.Q."/>
            <person name="Mitsuda N."/>
            <person name="Wang M."/>
            <person name="Liu G.H."/>
            <person name="Pecoraro L."/>
            <person name="Huang H.X."/>
            <person name="Xiao X.J."/>
            <person name="Lin M."/>
            <person name="Wu X.Y."/>
            <person name="Wu W.L."/>
            <person name="Chen Y.Y."/>
            <person name="Chang S.B."/>
            <person name="Sakamoto S."/>
            <person name="Ohme-Takagi M."/>
            <person name="Yagi M."/>
            <person name="Zeng S.J."/>
            <person name="Shen C.Y."/>
            <person name="Yeh C.M."/>
            <person name="Luo Y.B."/>
            <person name="Tsai W.C."/>
            <person name="Van de Peer Y."/>
            <person name="Liu Z.J."/>
        </authorList>
    </citation>
    <scope>NUCLEOTIDE SEQUENCE [LARGE SCALE GENOMIC DNA]</scope>
    <source>
        <tissue evidence="1">The whole plant</tissue>
    </source>
</reference>
<dbReference type="InterPro" id="IPR021109">
    <property type="entry name" value="Peptidase_aspartic_dom_sf"/>
</dbReference>
<dbReference type="PANTHER" id="PTHR33067:SF9">
    <property type="entry name" value="RNA-DIRECTED DNA POLYMERASE"/>
    <property type="match status" value="1"/>
</dbReference>
<evidence type="ECO:0000313" key="2">
    <source>
        <dbReference type="Proteomes" id="UP000233837"/>
    </source>
</evidence>
<evidence type="ECO:0000313" key="1">
    <source>
        <dbReference type="EMBL" id="PKU78214.1"/>
    </source>
</evidence>
<dbReference type="Proteomes" id="UP000233837">
    <property type="component" value="Unassembled WGS sequence"/>
</dbReference>
<dbReference type="PANTHER" id="PTHR33067">
    <property type="entry name" value="RNA-DIRECTED DNA POLYMERASE-RELATED"/>
    <property type="match status" value="1"/>
</dbReference>
<accession>A0A2I0WRD2</accession>
<proteinExistence type="predicted"/>
<dbReference type="AlphaFoldDB" id="A0A2I0WRD2"/>
<sequence length="87" mass="10346">MHLSNFKRFNVGKVQPTMVTIQFANRSFTYTNRVIKNILVKVDKFIFPIDFIILDMEEDREILIIFGRSFLEMDKAMIDVQRGEKIM</sequence>
<keyword evidence="2" id="KW-1185">Reference proteome</keyword>
<dbReference type="Gene3D" id="2.40.70.10">
    <property type="entry name" value="Acid Proteases"/>
    <property type="match status" value="1"/>
</dbReference>
<organism evidence="1 2">
    <name type="scientific">Dendrobium catenatum</name>
    <dbReference type="NCBI Taxonomy" id="906689"/>
    <lineage>
        <taxon>Eukaryota</taxon>
        <taxon>Viridiplantae</taxon>
        <taxon>Streptophyta</taxon>
        <taxon>Embryophyta</taxon>
        <taxon>Tracheophyta</taxon>
        <taxon>Spermatophyta</taxon>
        <taxon>Magnoliopsida</taxon>
        <taxon>Liliopsida</taxon>
        <taxon>Asparagales</taxon>
        <taxon>Orchidaceae</taxon>
        <taxon>Epidendroideae</taxon>
        <taxon>Malaxideae</taxon>
        <taxon>Dendrobiinae</taxon>
        <taxon>Dendrobium</taxon>
    </lineage>
</organism>
<gene>
    <name evidence="1" type="ORF">MA16_Dca012334</name>
</gene>
<protein>
    <recommendedName>
        <fullName evidence="3">Reverse transcriptase domain-containing protein</fullName>
    </recommendedName>
</protein>